<gene>
    <name evidence="2" type="ORF">N478_10625</name>
</gene>
<evidence type="ECO:0000256" key="1">
    <source>
        <dbReference type="SAM" id="SignalP"/>
    </source>
</evidence>
<proteinExistence type="predicted"/>
<feature type="signal peptide" evidence="1">
    <location>
        <begin position="1"/>
        <end position="18"/>
    </location>
</feature>
<feature type="chain" id="PRO_5007830184" description="Alpha/beta hydrolase" evidence="1">
    <location>
        <begin position="19"/>
        <end position="254"/>
    </location>
</feature>
<dbReference type="Gene3D" id="3.40.50.1820">
    <property type="entry name" value="alpha/beta hydrolase"/>
    <property type="match status" value="1"/>
</dbReference>
<organism evidence="2 3">
    <name type="scientific">Pseudoalteromonas luteoviolacea S4060-1</name>
    <dbReference type="NCBI Taxonomy" id="1365257"/>
    <lineage>
        <taxon>Bacteria</taxon>
        <taxon>Pseudomonadati</taxon>
        <taxon>Pseudomonadota</taxon>
        <taxon>Gammaproteobacteria</taxon>
        <taxon>Alteromonadales</taxon>
        <taxon>Pseudoalteromonadaceae</taxon>
        <taxon>Pseudoalteromonas</taxon>
    </lineage>
</organism>
<dbReference type="PATRIC" id="fig|1365257.3.peg.512"/>
<dbReference type="SUPFAM" id="SSF53474">
    <property type="entry name" value="alpha/beta-Hydrolases"/>
    <property type="match status" value="1"/>
</dbReference>
<evidence type="ECO:0008006" key="4">
    <source>
        <dbReference type="Google" id="ProtNLM"/>
    </source>
</evidence>
<dbReference type="Proteomes" id="UP000076661">
    <property type="component" value="Unassembled WGS sequence"/>
</dbReference>
<evidence type="ECO:0000313" key="3">
    <source>
        <dbReference type="Proteomes" id="UP000076661"/>
    </source>
</evidence>
<protein>
    <recommendedName>
        <fullName evidence="4">Alpha/beta hydrolase</fullName>
    </recommendedName>
</protein>
<dbReference type="EMBL" id="AUXX01000004">
    <property type="protein sequence ID" value="KZN69595.1"/>
    <property type="molecule type" value="Genomic_DNA"/>
</dbReference>
<reference evidence="2 3" key="1">
    <citation type="submission" date="2013-07" db="EMBL/GenBank/DDBJ databases">
        <title>Comparative Genomic and Metabolomic Analysis of Twelve Strains of Pseudoalteromonas luteoviolacea.</title>
        <authorList>
            <person name="Vynne N.G."/>
            <person name="Mansson M."/>
            <person name="Gram L."/>
        </authorList>
    </citation>
    <scope>NUCLEOTIDE SEQUENCE [LARGE SCALE GENOMIC DNA]</scope>
    <source>
        <strain evidence="2 3">S4060-1</strain>
    </source>
</reference>
<name>A0A161Z150_9GAMM</name>
<evidence type="ECO:0000313" key="2">
    <source>
        <dbReference type="EMBL" id="KZN69595.1"/>
    </source>
</evidence>
<sequence>MKTILVALCVSVTASAYASTTQIESLYDQHRNRSVPVQLVQPQDPTRCTAQQPCPVAFVSAGYGVSHQEYHFLSKQLSANGYLSVAIRHELKSDPPLSVSGDLYQTRLENWQRGATTLKFIRSRLMKTMTHFDFDQILLVGHSNGGDLSALLINQGPDFISGLVTLDHRRVPLPRDKQVSVLSIRASDFPADKGVLHTDQEQTRYGSCIIEIPNAKHNDMTDSGPKWLKEKIAKLFRGHLQKNSCQQLKATLNI</sequence>
<comment type="caution">
    <text evidence="2">The sequence shown here is derived from an EMBL/GenBank/DDBJ whole genome shotgun (WGS) entry which is preliminary data.</text>
</comment>
<dbReference type="AlphaFoldDB" id="A0A161Z150"/>
<keyword evidence="1" id="KW-0732">Signal</keyword>
<dbReference type="RefSeq" id="WP_063372813.1">
    <property type="nucleotide sequence ID" value="NZ_AUXX01000004.1"/>
</dbReference>
<dbReference type="InterPro" id="IPR029058">
    <property type="entry name" value="AB_hydrolase_fold"/>
</dbReference>
<accession>A0A161Z150</accession>